<dbReference type="SMART" id="SM00861">
    <property type="entry name" value="Transket_pyr"/>
    <property type="match status" value="1"/>
</dbReference>
<proteinExistence type="inferred from homology"/>
<gene>
    <name evidence="5" type="ORF">AU381_17255</name>
</gene>
<evidence type="ECO:0000313" key="6">
    <source>
        <dbReference type="Proteomes" id="UP000094025"/>
    </source>
</evidence>
<dbReference type="EMBL" id="LPUX01000064">
    <property type="protein sequence ID" value="OAP36273.1"/>
    <property type="molecule type" value="Genomic_DNA"/>
</dbReference>
<dbReference type="RefSeq" id="WP_064243500.1">
    <property type="nucleotide sequence ID" value="NZ_LPUX01000064.1"/>
</dbReference>
<evidence type="ECO:0000313" key="5">
    <source>
        <dbReference type="EMBL" id="OAP36273.1"/>
    </source>
</evidence>
<keyword evidence="3" id="KW-0786">Thiamine pyrophosphate</keyword>
<dbReference type="Proteomes" id="UP000094025">
    <property type="component" value="Unassembled WGS sequence"/>
</dbReference>
<protein>
    <submittedName>
        <fullName evidence="5">Transketolase</fullName>
    </submittedName>
</protein>
<dbReference type="Pfam" id="PF02779">
    <property type="entry name" value="Transket_pyr"/>
    <property type="match status" value="1"/>
</dbReference>
<dbReference type="FunFam" id="3.40.50.970:FF:000129">
    <property type="entry name" value="Transketolase"/>
    <property type="match status" value="1"/>
</dbReference>
<dbReference type="CDD" id="cd07033">
    <property type="entry name" value="TPP_PYR_DXS_TK_like"/>
    <property type="match status" value="1"/>
</dbReference>
<reference evidence="5 6" key="1">
    <citation type="journal article" date="2016" name="Int. J. Syst. Evol. Microbiol.">
        <title>Ensifer glycinis sp. nov., an novel rhizobial species associated with Glycine spp.</title>
        <authorList>
            <person name="Yan H."/>
            <person name="Yan J."/>
            <person name="Sui X.H."/>
            <person name="Wang E.T."/>
            <person name="Chen W.X."/>
            <person name="Zhang X.X."/>
            <person name="Chen W.F."/>
        </authorList>
    </citation>
    <scope>NUCLEOTIDE SEQUENCE [LARGE SCALE GENOMIC DNA]</scope>
    <source>
        <strain evidence="5 6">CCBAU 23380</strain>
    </source>
</reference>
<accession>A0A178XN95</accession>
<evidence type="ECO:0000259" key="4">
    <source>
        <dbReference type="SMART" id="SM00861"/>
    </source>
</evidence>
<comment type="caution">
    <text evidence="5">The sequence shown here is derived from an EMBL/GenBank/DDBJ whole genome shotgun (WGS) entry which is preliminary data.</text>
</comment>
<dbReference type="Gene3D" id="3.40.50.970">
    <property type="match status" value="1"/>
</dbReference>
<name>A0A178XN95_9HYPH</name>
<dbReference type="OrthoDB" id="8732661at2"/>
<feature type="domain" description="Transketolase-like pyrimidine-binding" evidence="4">
    <location>
        <begin position="11"/>
        <end position="176"/>
    </location>
</feature>
<dbReference type="AlphaFoldDB" id="A0A178XN95"/>
<dbReference type="PANTHER" id="PTHR43825">
    <property type="entry name" value="PYRUVATE DEHYDROGENASE E1 COMPONENT"/>
    <property type="match status" value="1"/>
</dbReference>
<dbReference type="SUPFAM" id="SSF52922">
    <property type="entry name" value="TK C-terminal domain-like"/>
    <property type="match status" value="1"/>
</dbReference>
<dbReference type="Pfam" id="PF02780">
    <property type="entry name" value="Transketolase_C"/>
    <property type="match status" value="1"/>
</dbReference>
<comment type="similarity">
    <text evidence="2">Belongs to the transketolase family.</text>
</comment>
<dbReference type="SUPFAM" id="SSF52518">
    <property type="entry name" value="Thiamin diphosphate-binding fold (THDP-binding)"/>
    <property type="match status" value="1"/>
</dbReference>
<dbReference type="PANTHER" id="PTHR43825:SF1">
    <property type="entry name" value="TRANSKETOLASE-LIKE PYRIMIDINE-BINDING DOMAIN-CONTAINING PROTEIN"/>
    <property type="match status" value="1"/>
</dbReference>
<evidence type="ECO:0000256" key="1">
    <source>
        <dbReference type="ARBA" id="ARBA00001964"/>
    </source>
</evidence>
<sequence length="322" mass="33640">MKDVITSPKLHDCRDAFVAVLERLGADNPRVVAVCNDSVGSSKLGGFKSRWPERLVNVGIAEQNMVGVGAGLANGGLLPFVCGASCFLTGRSLEQIKADIAYSNANVKLIGISSGMAYGELGPTHHSIEDFAWTRVLPNLPVIAPCDSIETAAAVEWAAHYEGPVFLRLSRVGVPDLLPAGHRFELGKANQLRDGDAITLIANGTLTHRMLKAADLLAGQGIEARVLNMATVRPIDVEAVVAAARETGAILTAEEHSTFGGLGSAIAESVVAEAPVPMKILGVPGIFAPTGSAEFLLDEFGMSPAAIAEAAVTLIARKSSRI</sequence>
<evidence type="ECO:0000256" key="3">
    <source>
        <dbReference type="ARBA" id="ARBA00023052"/>
    </source>
</evidence>
<dbReference type="InterPro" id="IPR051157">
    <property type="entry name" value="PDH/Transketolase"/>
</dbReference>
<dbReference type="STRING" id="1472378.AU381_17255"/>
<dbReference type="InterPro" id="IPR029061">
    <property type="entry name" value="THDP-binding"/>
</dbReference>
<dbReference type="InterPro" id="IPR009014">
    <property type="entry name" value="Transketo_C/PFOR_II"/>
</dbReference>
<organism evidence="5 6">
    <name type="scientific">Sinorhizobium glycinis</name>
    <dbReference type="NCBI Taxonomy" id="1472378"/>
    <lineage>
        <taxon>Bacteria</taxon>
        <taxon>Pseudomonadati</taxon>
        <taxon>Pseudomonadota</taxon>
        <taxon>Alphaproteobacteria</taxon>
        <taxon>Hyphomicrobiales</taxon>
        <taxon>Rhizobiaceae</taxon>
        <taxon>Sinorhizobium/Ensifer group</taxon>
        <taxon>Sinorhizobium</taxon>
    </lineage>
</organism>
<dbReference type="InterPro" id="IPR005475">
    <property type="entry name" value="Transketolase-like_Pyr-bd"/>
</dbReference>
<keyword evidence="6" id="KW-1185">Reference proteome</keyword>
<evidence type="ECO:0000256" key="2">
    <source>
        <dbReference type="ARBA" id="ARBA00007131"/>
    </source>
</evidence>
<dbReference type="InterPro" id="IPR033248">
    <property type="entry name" value="Transketolase_C"/>
</dbReference>
<comment type="cofactor">
    <cofactor evidence="1">
        <name>thiamine diphosphate</name>
        <dbReference type="ChEBI" id="CHEBI:58937"/>
    </cofactor>
</comment>
<dbReference type="Gene3D" id="3.40.50.920">
    <property type="match status" value="1"/>
</dbReference>